<dbReference type="OMA" id="QCICEPP"/>
<dbReference type="InterPro" id="IPR002049">
    <property type="entry name" value="LE_dom"/>
</dbReference>
<keyword evidence="5" id="KW-1015">Disulfide bond</keyword>
<keyword evidence="8" id="KW-0812">Transmembrane</keyword>
<evidence type="ECO:0000313" key="11">
    <source>
        <dbReference type="Proteomes" id="UP000038009"/>
    </source>
</evidence>
<feature type="active site" description="Charge relay system" evidence="6">
    <location>
        <position position="481"/>
    </location>
</feature>
<keyword evidence="3 6" id="KW-0378">Hydrolase</keyword>
<feature type="transmembrane region" description="Helical" evidence="8">
    <location>
        <begin position="1656"/>
        <end position="1676"/>
    </location>
</feature>
<dbReference type="VEuPathDB" id="TriTrypDB:Lsey_0002_0080"/>
<dbReference type="EMBL" id="LJSK01000002">
    <property type="protein sequence ID" value="KPI90684.1"/>
    <property type="molecule type" value="Genomic_DNA"/>
</dbReference>
<dbReference type="SUPFAM" id="SSF52743">
    <property type="entry name" value="Subtilisin-like"/>
    <property type="match status" value="1"/>
</dbReference>
<dbReference type="SUPFAM" id="SSF49854">
    <property type="entry name" value="Spermadhesin, CUB domain"/>
    <property type="match status" value="1"/>
</dbReference>
<dbReference type="PROSITE" id="PS01180">
    <property type="entry name" value="CUB"/>
    <property type="match status" value="1"/>
</dbReference>
<gene>
    <name evidence="10" type="ORF">ABL78_0120</name>
</gene>
<dbReference type="CDD" id="cd04842">
    <property type="entry name" value="Peptidases_S8_Kp43_protease"/>
    <property type="match status" value="1"/>
</dbReference>
<dbReference type="OrthoDB" id="243496at2759"/>
<dbReference type="PANTHER" id="PTHR43399">
    <property type="entry name" value="SUBTILISIN-RELATED"/>
    <property type="match status" value="1"/>
</dbReference>
<proteinExistence type="inferred from homology"/>
<dbReference type="InterPro" id="IPR015500">
    <property type="entry name" value="Peptidase_S8_subtilisin-rel"/>
</dbReference>
<comment type="caution">
    <text evidence="10">The sequence shown here is derived from an EMBL/GenBank/DDBJ whole genome shotgun (WGS) entry which is preliminary data.</text>
</comment>
<feature type="active site" description="Charge relay system" evidence="6">
    <location>
        <position position="533"/>
    </location>
</feature>
<evidence type="ECO:0000256" key="6">
    <source>
        <dbReference type="PROSITE-ProRule" id="PRU01240"/>
    </source>
</evidence>
<dbReference type="GO" id="GO:0004252">
    <property type="term" value="F:serine-type endopeptidase activity"/>
    <property type="evidence" value="ECO:0007669"/>
    <property type="project" value="UniProtKB-UniRule"/>
</dbReference>
<evidence type="ECO:0000256" key="2">
    <source>
        <dbReference type="ARBA" id="ARBA00022670"/>
    </source>
</evidence>
<feature type="compositionally biased region" description="Polar residues" evidence="7">
    <location>
        <begin position="176"/>
        <end position="196"/>
    </location>
</feature>
<dbReference type="Pfam" id="PF00431">
    <property type="entry name" value="CUB"/>
    <property type="match status" value="1"/>
</dbReference>
<organism evidence="10 11">
    <name type="scientific">Leptomonas seymouri</name>
    <dbReference type="NCBI Taxonomy" id="5684"/>
    <lineage>
        <taxon>Eukaryota</taxon>
        <taxon>Discoba</taxon>
        <taxon>Euglenozoa</taxon>
        <taxon>Kinetoplastea</taxon>
        <taxon>Metakinetoplastina</taxon>
        <taxon>Trypanosomatida</taxon>
        <taxon>Trypanosomatidae</taxon>
        <taxon>Leishmaniinae</taxon>
        <taxon>Leptomonas</taxon>
    </lineage>
</organism>
<dbReference type="InterPro" id="IPR035914">
    <property type="entry name" value="Sperma_CUB_dom_sf"/>
</dbReference>
<dbReference type="Gene3D" id="3.40.50.200">
    <property type="entry name" value="Peptidase S8/S53 domain"/>
    <property type="match status" value="1"/>
</dbReference>
<sequence>MHSGQTAESEISTTKTVLLLQDNKDEGRTCGVPEASSSSTHCTAPACSSSLVASLTSRYAVLSRTVASPLKKTKRALHDSALATPLCGGNDIVNASHHAPATSLTVSPLSQKDKHRSKGSFPSLSLGEGAPPSRLFPEEALRHVAQTASAFAKANGQRSTETRAPTVSAVHHHSTEALSTGARSPPRQLQQLHQDSETSSAAYAELEIHVIDAAHILVFFPPSEESAALLRAMAADRLNGVTWRAWDVFSSAGGGPQLKLSEPLRGLIEEASSFSANLSATAFSSPFERYEGNRLRATHEVTLWTARGHAAAVQVALTTSARLQPYFKRIDDRNSSPTGTAFPKCHLTIEPADEKADAVWVRVYVTTQLHHADTVLTGEDGAPLLYSASQAQRHLATQHENCLRDVLMALAAHPAVRWVEESYRRPEMLNKKVTKVTQQGGCSTYSATANAYTDDNTEAGINAPLWDLGLNGSGEIIAIGDSGVDTESCYFRDPAEAIAYYPDVNPRHRKIISYHAYVAADGMVDATDRPKGHGTHVAGIASGCMAPSSDEGTPDAALFNGVAPGAKLFVRDLNGGTSTDLSLPLNLQEIFESAYRVGARISSNSWGFQSQVPSYSAMEKVFDATVADRRDLLVLAAVGNSGKNNVYIPARAKNVLTVGSHLNSPLTKLQNTVSDSSAYGVTYDQRRKPDLIASGGSGGDKAPVFSAMAATKRSCGTTKLHGTSMATAAVAGAAAVVRQYLREWWGFDNPSSALLRAALLHSTTAIPMEPLRSGFGRLDLSHLLPHRNHTVDQSLPPLEQWFVDDALVRDGQVRQYCFALTGLSAFHNRSRDGETTGKGGISCSRAASLTVTATLVWNDPGTAAEGSVRSQVHDLDLMLATLHGHTFFSGPNGVTRERFSTVEQVRVPLSFTSGDRAETRTSVAEWMHGFRVLVRGAEVRRAAGQSFALAVSGPGLARVPECPVLFDQWRTASERKPQQSPTVTSCPMNCTGRGMCDERSLLCLCEPNYTSVDCAECNAAELCHGRGTCDTRTMTCTCDPRGRFADARCATCQKGWYGPECAFNCTCLHGGVCDKTSGLCSCVQDATLPKGGKGCFQGPHCQYCCDGFGGPACNQRSYWCNTKGDVVVVDDQGGGFIQINDFNTYGHSSTCRWSIRGKPGQRIQLKFISYDVEQYDALYVYDIVQSPASAAGGSAQAPTQRKQVGRVSGPMAEPIPVITSTAEQMDLEFVSDWDGAGKGFVIYYRFTSCNEKCGRTNLTGPLGHWRCGDVFELPTKQCICEPPYVGWHCNEDASDTRLLSRELDALQISNKRVWQDGELAWMLPRSMLTAVEVRMPVQLAASSVDVGASLPLSEAWKQWRSRSVAFPTLKAPVTGMARLPLVVHGFSEIQMPLLTLPTPAFFVSAAEAAGVPLGSTDGENRLLVTAQLKLQVQLQMDATWLNNGARALELTLGVSAAKGTTDVTRKPIEGDHEAATPVSYNDITAPLSLDAFTFTPMTLQNLLHCADGPVMEITVPLNLLADTHAPSKGFSSPSTGSTAAVTGDRREVTAVAEEESHWTSRVIFTLLWKDAAGITAPNVSVVDAVVFAHEVVLTKKMPMNTATGKLPVAASTLRGNAVEVSCHSVTRVPAHTSQQVTETTSLRVETSKTIPTVVRFFVLFFALCAGVVGGLIWVFWKQDRRRPTFMPVPNNDEGQDMQVMAKRG</sequence>
<name>A0A0N1IMU4_LEPSE</name>
<evidence type="ECO:0000259" key="9">
    <source>
        <dbReference type="PROSITE" id="PS01180"/>
    </source>
</evidence>
<dbReference type="InterPro" id="IPR036852">
    <property type="entry name" value="Peptidase_S8/S53_dom_sf"/>
</dbReference>
<dbReference type="InterPro" id="IPR051048">
    <property type="entry name" value="Peptidase_S8/S53_subtilisin"/>
</dbReference>
<accession>A0A0N1IMU4</accession>
<keyword evidence="8" id="KW-0472">Membrane</keyword>
<dbReference type="PANTHER" id="PTHR43399:SF4">
    <property type="entry name" value="CELL WALL-ASSOCIATED PROTEASE"/>
    <property type="match status" value="1"/>
</dbReference>
<dbReference type="PROSITE" id="PS00137">
    <property type="entry name" value="SUBTILASE_HIS"/>
    <property type="match status" value="1"/>
</dbReference>
<evidence type="ECO:0000313" key="10">
    <source>
        <dbReference type="EMBL" id="KPI90684.1"/>
    </source>
</evidence>
<dbReference type="CDD" id="cd00055">
    <property type="entry name" value="EGF_Lam"/>
    <property type="match status" value="1"/>
</dbReference>
<dbReference type="InterPro" id="IPR000859">
    <property type="entry name" value="CUB_dom"/>
</dbReference>
<feature type="active site" description="Charge relay system" evidence="6">
    <location>
        <position position="724"/>
    </location>
</feature>
<evidence type="ECO:0000256" key="1">
    <source>
        <dbReference type="ARBA" id="ARBA00011073"/>
    </source>
</evidence>
<protein>
    <submittedName>
        <fullName evidence="10">Subtilisin-like serine peptidase</fullName>
    </submittedName>
</protein>
<keyword evidence="2 6" id="KW-0645">Protease</keyword>
<dbReference type="Gene3D" id="2.60.120.290">
    <property type="entry name" value="Spermadhesin, CUB domain"/>
    <property type="match status" value="1"/>
</dbReference>
<dbReference type="SMART" id="SM00042">
    <property type="entry name" value="CUB"/>
    <property type="match status" value="1"/>
</dbReference>
<feature type="domain" description="CUB" evidence="9">
    <location>
        <begin position="1120"/>
        <end position="1247"/>
    </location>
</feature>
<dbReference type="PROSITE" id="PS51892">
    <property type="entry name" value="SUBTILASE"/>
    <property type="match status" value="1"/>
</dbReference>
<dbReference type="Gene3D" id="2.170.300.10">
    <property type="entry name" value="Tie2 ligand-binding domain superfamily"/>
    <property type="match status" value="1"/>
</dbReference>
<dbReference type="PRINTS" id="PR00723">
    <property type="entry name" value="SUBTILISIN"/>
</dbReference>
<evidence type="ECO:0000256" key="4">
    <source>
        <dbReference type="ARBA" id="ARBA00022825"/>
    </source>
</evidence>
<feature type="region of interest" description="Disordered" evidence="7">
    <location>
        <begin position="105"/>
        <end position="134"/>
    </location>
</feature>
<dbReference type="CDD" id="cd00041">
    <property type="entry name" value="CUB"/>
    <property type="match status" value="1"/>
</dbReference>
<dbReference type="GO" id="GO:0006508">
    <property type="term" value="P:proteolysis"/>
    <property type="evidence" value="ECO:0007669"/>
    <property type="project" value="UniProtKB-KW"/>
</dbReference>
<dbReference type="Pfam" id="PF00082">
    <property type="entry name" value="Peptidase_S8"/>
    <property type="match status" value="1"/>
</dbReference>
<reference evidence="10 11" key="1">
    <citation type="journal article" date="2015" name="PLoS Pathog.">
        <title>Leptomonas seymouri: Adaptations to the Dixenous Life Cycle Analyzed by Genome Sequencing, Transcriptome Profiling and Co-infection with Leishmania donovani.</title>
        <authorList>
            <person name="Kraeva N."/>
            <person name="Butenko A."/>
            <person name="Hlavacova J."/>
            <person name="Kostygov A."/>
            <person name="Myskova J."/>
            <person name="Grybchuk D."/>
            <person name="Lestinova T."/>
            <person name="Votypka J."/>
            <person name="Volf P."/>
            <person name="Opperdoes F."/>
            <person name="Flegontov P."/>
            <person name="Lukes J."/>
            <person name="Yurchenko V."/>
        </authorList>
    </citation>
    <scope>NUCLEOTIDE SEQUENCE [LARGE SCALE GENOMIC DNA]</scope>
    <source>
        <strain evidence="10 11">ATCC 30220</strain>
    </source>
</reference>
<evidence type="ECO:0000256" key="5">
    <source>
        <dbReference type="ARBA" id="ARBA00023157"/>
    </source>
</evidence>
<dbReference type="InterPro" id="IPR022398">
    <property type="entry name" value="Peptidase_S8_His-AS"/>
</dbReference>
<feature type="region of interest" description="Disordered" evidence="7">
    <location>
        <begin position="149"/>
        <end position="196"/>
    </location>
</feature>
<dbReference type="Proteomes" id="UP000038009">
    <property type="component" value="Unassembled WGS sequence"/>
</dbReference>
<evidence type="ECO:0000256" key="7">
    <source>
        <dbReference type="SAM" id="MobiDB-lite"/>
    </source>
</evidence>
<feature type="compositionally biased region" description="Polar residues" evidence="7">
    <location>
        <begin position="156"/>
        <end position="165"/>
    </location>
</feature>
<dbReference type="InterPro" id="IPR000209">
    <property type="entry name" value="Peptidase_S8/S53_dom"/>
</dbReference>
<evidence type="ECO:0000256" key="8">
    <source>
        <dbReference type="SAM" id="Phobius"/>
    </source>
</evidence>
<evidence type="ECO:0000256" key="3">
    <source>
        <dbReference type="ARBA" id="ARBA00022801"/>
    </source>
</evidence>
<comment type="similarity">
    <text evidence="1 6">Belongs to the peptidase S8 family.</text>
</comment>
<dbReference type="InterPro" id="IPR034058">
    <property type="entry name" value="TagA/B/C/D_pept_dom"/>
</dbReference>
<keyword evidence="4 6" id="KW-0720">Serine protease</keyword>
<keyword evidence="11" id="KW-1185">Reference proteome</keyword>
<keyword evidence="8" id="KW-1133">Transmembrane helix</keyword>